<gene>
    <name evidence="4" type="ORF">EG327_001318</name>
    <name evidence="3" type="ORF">EG328_008116</name>
</gene>
<proteinExistence type="predicted"/>
<feature type="region of interest" description="Disordered" evidence="1">
    <location>
        <begin position="342"/>
        <end position="374"/>
    </location>
</feature>
<evidence type="ECO:0008006" key="7">
    <source>
        <dbReference type="Google" id="ProtNLM"/>
    </source>
</evidence>
<reference evidence="3 5" key="1">
    <citation type="submission" date="2018-12" db="EMBL/GenBank/DDBJ databases">
        <title>Venturia inaequalis Genome Resource.</title>
        <authorList>
            <person name="Lichtner F.J."/>
        </authorList>
    </citation>
    <scope>NUCLEOTIDE SEQUENCE [LARGE SCALE GENOMIC DNA]</scope>
    <source>
        <strain evidence="3 5">120213</strain>
        <strain evidence="4 6">DMI_063113</strain>
    </source>
</reference>
<accession>A0A8H3VD53</accession>
<evidence type="ECO:0000313" key="4">
    <source>
        <dbReference type="EMBL" id="KAE9990519.1"/>
    </source>
</evidence>
<evidence type="ECO:0000256" key="2">
    <source>
        <dbReference type="SAM" id="SignalP"/>
    </source>
</evidence>
<feature type="chain" id="PRO_5044690835" description="Chitin-binding type-1 domain-containing protein" evidence="2">
    <location>
        <begin position="22"/>
        <end position="493"/>
    </location>
</feature>
<sequence length="493" mass="52116">MKLTLVLELLALVVGVSSSAALQDASEIIKTVGGATRPTAITKVLYASPDGSCGPGTNFTCKQSLYGGCCGPDNKCGSMADVCGSKCQSDFGYCHLGTATTKQTTHSTHVVTRLPPVRRGEEATSTHFATIGGPNHLTFVPHPNSTTTLSGSQFMTIETINASSYLTLGPVMSTTTLFPVNSTLVHHTISRRSITETNPQRQAEQTHPAGMPNPLDPICSGVCRPYFQECVKPPNVGRSAKCMNVCDIYYKSCLTSSKCNACPGKWSNGPDYASRCSEKCIVETCNKKFLGQDQYMCNVECGYESLECGGPIVSLFKPRIVNPDSATKIKRDYGTRVSSVIQTDTTHSGLPRDTVTGPAATIPATHSGSPRDTLTGPIPTFLATFITTTVLGHPRDTVTGPEATALTTAIGSLGTIPGHPRDTMTGSVPKDEAAWTNVGEDHGSLLIAHHYTSTTASVTANATTLTSVTTPSGHHWLETSSSIPATGPRVTRI</sequence>
<evidence type="ECO:0000313" key="6">
    <source>
        <dbReference type="Proteomes" id="UP000490939"/>
    </source>
</evidence>
<dbReference type="AlphaFoldDB" id="A0A8H3VD53"/>
<comment type="caution">
    <text evidence="3">The sequence shown here is derived from an EMBL/GenBank/DDBJ whole genome shotgun (WGS) entry which is preliminary data.</text>
</comment>
<protein>
    <recommendedName>
        <fullName evidence="7">Chitin-binding type-1 domain-containing protein</fullName>
    </recommendedName>
</protein>
<dbReference type="EMBL" id="WNWS01000045">
    <property type="protein sequence ID" value="KAE9984918.1"/>
    <property type="molecule type" value="Genomic_DNA"/>
</dbReference>
<name>A0A8H3VD53_VENIN</name>
<evidence type="ECO:0000313" key="3">
    <source>
        <dbReference type="EMBL" id="KAE9984918.1"/>
    </source>
</evidence>
<organism evidence="3 5">
    <name type="scientific">Venturia inaequalis</name>
    <name type="common">Apple scab fungus</name>
    <dbReference type="NCBI Taxonomy" id="5025"/>
    <lineage>
        <taxon>Eukaryota</taxon>
        <taxon>Fungi</taxon>
        <taxon>Dikarya</taxon>
        <taxon>Ascomycota</taxon>
        <taxon>Pezizomycotina</taxon>
        <taxon>Dothideomycetes</taxon>
        <taxon>Pleosporomycetidae</taxon>
        <taxon>Venturiales</taxon>
        <taxon>Venturiaceae</taxon>
        <taxon>Venturia</taxon>
    </lineage>
</organism>
<dbReference type="Proteomes" id="UP000447873">
    <property type="component" value="Unassembled WGS sequence"/>
</dbReference>
<evidence type="ECO:0000313" key="5">
    <source>
        <dbReference type="Proteomes" id="UP000447873"/>
    </source>
</evidence>
<feature type="region of interest" description="Disordered" evidence="1">
    <location>
        <begin position="470"/>
        <end position="493"/>
    </location>
</feature>
<dbReference type="Proteomes" id="UP000490939">
    <property type="component" value="Unassembled WGS sequence"/>
</dbReference>
<dbReference type="EMBL" id="WNWR01000134">
    <property type="protein sequence ID" value="KAE9990519.1"/>
    <property type="molecule type" value="Genomic_DNA"/>
</dbReference>
<feature type="signal peptide" evidence="2">
    <location>
        <begin position="1"/>
        <end position="21"/>
    </location>
</feature>
<dbReference type="CDD" id="cd11618">
    <property type="entry name" value="ChtBD1_1"/>
    <property type="match status" value="1"/>
</dbReference>
<evidence type="ECO:0000256" key="1">
    <source>
        <dbReference type="SAM" id="MobiDB-lite"/>
    </source>
</evidence>
<keyword evidence="2" id="KW-0732">Signal</keyword>
<keyword evidence="6" id="KW-1185">Reference proteome</keyword>